<dbReference type="InterPro" id="IPR019239">
    <property type="entry name" value="VapB_antitoxin"/>
</dbReference>
<evidence type="ECO:0000313" key="2">
    <source>
        <dbReference type="Proteomes" id="UP000585507"/>
    </source>
</evidence>
<dbReference type="Proteomes" id="UP000585507">
    <property type="component" value="Unassembled WGS sequence"/>
</dbReference>
<dbReference type="Pfam" id="PF09957">
    <property type="entry name" value="VapB_antitoxin"/>
    <property type="match status" value="1"/>
</dbReference>
<accession>A0A7W8XAH9</accession>
<comment type="caution">
    <text evidence="1">The sequence shown here is derived from an EMBL/GenBank/DDBJ whole genome shotgun (WGS) entry which is preliminary data.</text>
</comment>
<name>A0A7W8XAH9_9HYPH</name>
<sequence length="68" mass="7732">MRITVVLDDEIFAMAQAYTGFAKKSAVIWHALKSLIQHEASTRLAELGGSQPDVEYIPRRRPWTDEDT</sequence>
<reference evidence="1 2" key="1">
    <citation type="submission" date="2020-08" db="EMBL/GenBank/DDBJ databases">
        <title>Genomic Encyclopedia of Type Strains, Phase IV (KMG-V): Genome sequencing to study the core and pangenomes of soil and plant-associated prokaryotes.</title>
        <authorList>
            <person name="Whitman W."/>
        </authorList>
    </citation>
    <scope>NUCLEOTIDE SEQUENCE [LARGE SCALE GENOMIC DNA]</scope>
    <source>
        <strain evidence="1 2">SEMIA 4084</strain>
    </source>
</reference>
<proteinExistence type="predicted"/>
<gene>
    <name evidence="1" type="ORF">GGD55_003429</name>
</gene>
<dbReference type="RefSeq" id="WP_018328504.1">
    <property type="nucleotide sequence ID" value="NZ_JACHBK010000007.1"/>
</dbReference>
<keyword evidence="2" id="KW-1185">Reference proteome</keyword>
<dbReference type="EMBL" id="JACHBK010000007">
    <property type="protein sequence ID" value="MBB5536718.1"/>
    <property type="molecule type" value="Genomic_DNA"/>
</dbReference>
<protein>
    <submittedName>
        <fullName evidence="1">Arc/MetJ family transcription regulator</fullName>
    </submittedName>
</protein>
<evidence type="ECO:0000313" key="1">
    <source>
        <dbReference type="EMBL" id="MBB5536718.1"/>
    </source>
</evidence>
<organism evidence="1 2">
    <name type="scientific">Rhizobium giardinii</name>
    <dbReference type="NCBI Taxonomy" id="56731"/>
    <lineage>
        <taxon>Bacteria</taxon>
        <taxon>Pseudomonadati</taxon>
        <taxon>Pseudomonadota</taxon>
        <taxon>Alphaproteobacteria</taxon>
        <taxon>Hyphomicrobiales</taxon>
        <taxon>Rhizobiaceae</taxon>
        <taxon>Rhizobium/Agrobacterium group</taxon>
        <taxon>Rhizobium</taxon>
    </lineage>
</organism>
<dbReference type="AlphaFoldDB" id="A0A7W8XAH9"/>